<accession>A0A8J5LW19</accession>
<dbReference type="InterPro" id="IPR047117">
    <property type="entry name" value="PERK1-13-like"/>
</dbReference>
<evidence type="ECO:0000256" key="4">
    <source>
        <dbReference type="ARBA" id="ARBA00022679"/>
    </source>
</evidence>
<sequence length="276" mass="30237">MAANMALTLHRGRGAATTVAVSDFGFARLAMDAKTHVTTRVVGTFGYLAPEYASRGKLTDRSDVYSFGVVLLELITGRQPVDNSQPMCEESLVEWARPRLIDALGTREFGQIPDPWLGNDYNGNEMFRLIEAAVACIRHSATMRPSMGKVVQVLNALADVDLNNGVKPGQSKIFNALEYGDIRLFQRIAFGTQVFSPEHSQSSWSNQSELSKSIQGKEKRNLPIIWCDLWEGEQNLVTASDDAAAAAGAGDADVACGRCHSGGFWIVRTRQLLRSR</sequence>
<protein>
    <recommendedName>
        <fullName evidence="2">non-specific serine/threonine protein kinase</fullName>
        <ecNumber evidence="2">2.7.11.1</ecNumber>
    </recommendedName>
</protein>
<evidence type="ECO:0000256" key="1">
    <source>
        <dbReference type="ARBA" id="ARBA00004162"/>
    </source>
</evidence>
<evidence type="ECO:0000256" key="2">
    <source>
        <dbReference type="ARBA" id="ARBA00012513"/>
    </source>
</evidence>
<keyword evidence="14" id="KW-1185">Reference proteome</keyword>
<evidence type="ECO:0000256" key="7">
    <source>
        <dbReference type="ARBA" id="ARBA00022840"/>
    </source>
</evidence>
<dbReference type="PROSITE" id="PS50011">
    <property type="entry name" value="PROTEIN_KINASE_DOM"/>
    <property type="match status" value="1"/>
</dbReference>
<dbReference type="AlphaFoldDB" id="A0A8J5LW19"/>
<gene>
    <name evidence="13" type="ORF">ZIOFF_015088</name>
</gene>
<dbReference type="InterPro" id="IPR011009">
    <property type="entry name" value="Kinase-like_dom_sf"/>
</dbReference>
<evidence type="ECO:0000256" key="6">
    <source>
        <dbReference type="ARBA" id="ARBA00022741"/>
    </source>
</evidence>
<organism evidence="13 14">
    <name type="scientific">Zingiber officinale</name>
    <name type="common">Ginger</name>
    <name type="synonym">Amomum zingiber</name>
    <dbReference type="NCBI Taxonomy" id="94328"/>
    <lineage>
        <taxon>Eukaryota</taxon>
        <taxon>Viridiplantae</taxon>
        <taxon>Streptophyta</taxon>
        <taxon>Embryophyta</taxon>
        <taxon>Tracheophyta</taxon>
        <taxon>Spermatophyta</taxon>
        <taxon>Magnoliopsida</taxon>
        <taxon>Liliopsida</taxon>
        <taxon>Zingiberales</taxon>
        <taxon>Zingiberaceae</taxon>
        <taxon>Zingiber</taxon>
    </lineage>
</organism>
<reference evidence="13 14" key="1">
    <citation type="submission" date="2020-08" db="EMBL/GenBank/DDBJ databases">
        <title>Plant Genome Project.</title>
        <authorList>
            <person name="Zhang R.-G."/>
        </authorList>
    </citation>
    <scope>NUCLEOTIDE SEQUENCE [LARGE SCALE GENOMIC DNA]</scope>
    <source>
        <tissue evidence="13">Rhizome</tissue>
    </source>
</reference>
<evidence type="ECO:0000256" key="3">
    <source>
        <dbReference type="ARBA" id="ARBA00022527"/>
    </source>
</evidence>
<keyword evidence="9" id="KW-0472">Membrane</keyword>
<name>A0A8J5LW19_ZINOF</name>
<dbReference type="EC" id="2.7.11.1" evidence="2"/>
<dbReference type="GO" id="GO:0005886">
    <property type="term" value="C:plasma membrane"/>
    <property type="evidence" value="ECO:0007669"/>
    <property type="project" value="UniProtKB-SubCell"/>
</dbReference>
<comment type="catalytic activity">
    <reaction evidence="11">
        <text>L-seryl-[protein] + ATP = O-phospho-L-seryl-[protein] + ADP + H(+)</text>
        <dbReference type="Rhea" id="RHEA:17989"/>
        <dbReference type="Rhea" id="RHEA-COMP:9863"/>
        <dbReference type="Rhea" id="RHEA-COMP:11604"/>
        <dbReference type="ChEBI" id="CHEBI:15378"/>
        <dbReference type="ChEBI" id="CHEBI:29999"/>
        <dbReference type="ChEBI" id="CHEBI:30616"/>
        <dbReference type="ChEBI" id="CHEBI:83421"/>
        <dbReference type="ChEBI" id="CHEBI:456216"/>
        <dbReference type="EC" id="2.7.11.1"/>
    </reaction>
</comment>
<dbReference type="PANTHER" id="PTHR47982">
    <property type="entry name" value="PROLINE-RICH RECEPTOR-LIKE PROTEIN KINASE PERK4"/>
    <property type="match status" value="1"/>
</dbReference>
<keyword evidence="6" id="KW-0547">Nucleotide-binding</keyword>
<comment type="subcellular location">
    <subcellularLocation>
        <location evidence="1">Cell membrane</location>
        <topology evidence="1">Single-pass membrane protein</topology>
    </subcellularLocation>
</comment>
<keyword evidence="7" id="KW-0067">ATP-binding</keyword>
<dbReference type="Gene3D" id="1.10.510.10">
    <property type="entry name" value="Transferase(Phosphotransferase) domain 1"/>
    <property type="match status" value="1"/>
</dbReference>
<comment type="catalytic activity">
    <reaction evidence="10">
        <text>L-threonyl-[protein] + ATP = O-phospho-L-threonyl-[protein] + ADP + H(+)</text>
        <dbReference type="Rhea" id="RHEA:46608"/>
        <dbReference type="Rhea" id="RHEA-COMP:11060"/>
        <dbReference type="Rhea" id="RHEA-COMP:11605"/>
        <dbReference type="ChEBI" id="CHEBI:15378"/>
        <dbReference type="ChEBI" id="CHEBI:30013"/>
        <dbReference type="ChEBI" id="CHEBI:30616"/>
        <dbReference type="ChEBI" id="CHEBI:61977"/>
        <dbReference type="ChEBI" id="CHEBI:456216"/>
        <dbReference type="EC" id="2.7.11.1"/>
    </reaction>
</comment>
<keyword evidence="3" id="KW-0723">Serine/threonine-protein kinase</keyword>
<evidence type="ECO:0000256" key="11">
    <source>
        <dbReference type="ARBA" id="ARBA00048679"/>
    </source>
</evidence>
<keyword evidence="5" id="KW-0812">Transmembrane</keyword>
<evidence type="ECO:0000256" key="8">
    <source>
        <dbReference type="ARBA" id="ARBA00022989"/>
    </source>
</evidence>
<dbReference type="GO" id="GO:0004674">
    <property type="term" value="F:protein serine/threonine kinase activity"/>
    <property type="evidence" value="ECO:0007669"/>
    <property type="project" value="UniProtKB-KW"/>
</dbReference>
<dbReference type="EMBL" id="JACMSC010000004">
    <property type="protein sequence ID" value="KAG6525136.1"/>
    <property type="molecule type" value="Genomic_DNA"/>
</dbReference>
<evidence type="ECO:0000313" key="14">
    <source>
        <dbReference type="Proteomes" id="UP000734854"/>
    </source>
</evidence>
<keyword evidence="4" id="KW-0808">Transferase</keyword>
<dbReference type="Pfam" id="PF00069">
    <property type="entry name" value="Pkinase"/>
    <property type="match status" value="1"/>
</dbReference>
<dbReference type="GO" id="GO:0005524">
    <property type="term" value="F:ATP binding"/>
    <property type="evidence" value="ECO:0007669"/>
    <property type="project" value="UniProtKB-KW"/>
</dbReference>
<dbReference type="InterPro" id="IPR000719">
    <property type="entry name" value="Prot_kinase_dom"/>
</dbReference>
<evidence type="ECO:0000256" key="9">
    <source>
        <dbReference type="ARBA" id="ARBA00023136"/>
    </source>
</evidence>
<keyword evidence="8" id="KW-1133">Transmembrane helix</keyword>
<feature type="domain" description="Protein kinase" evidence="12">
    <location>
        <begin position="1"/>
        <end position="158"/>
    </location>
</feature>
<keyword evidence="3" id="KW-0418">Kinase</keyword>
<evidence type="ECO:0000259" key="12">
    <source>
        <dbReference type="PROSITE" id="PS50011"/>
    </source>
</evidence>
<evidence type="ECO:0000256" key="10">
    <source>
        <dbReference type="ARBA" id="ARBA00047899"/>
    </source>
</evidence>
<dbReference type="Proteomes" id="UP000734854">
    <property type="component" value="Unassembled WGS sequence"/>
</dbReference>
<dbReference type="PANTHER" id="PTHR47982:SF32">
    <property type="entry name" value="NON-SPECIFIC SERINE_THREONINE PROTEIN KINASE"/>
    <property type="match status" value="1"/>
</dbReference>
<dbReference type="SUPFAM" id="SSF56112">
    <property type="entry name" value="Protein kinase-like (PK-like)"/>
    <property type="match status" value="1"/>
</dbReference>
<comment type="caution">
    <text evidence="13">The sequence shown here is derived from an EMBL/GenBank/DDBJ whole genome shotgun (WGS) entry which is preliminary data.</text>
</comment>
<evidence type="ECO:0000313" key="13">
    <source>
        <dbReference type="EMBL" id="KAG6525136.1"/>
    </source>
</evidence>
<evidence type="ECO:0000256" key="5">
    <source>
        <dbReference type="ARBA" id="ARBA00022692"/>
    </source>
</evidence>
<proteinExistence type="predicted"/>